<organism evidence="1 2">
    <name type="scientific">Geodermatophilus pulveris</name>
    <dbReference type="NCBI Taxonomy" id="1564159"/>
    <lineage>
        <taxon>Bacteria</taxon>
        <taxon>Bacillati</taxon>
        <taxon>Actinomycetota</taxon>
        <taxon>Actinomycetes</taxon>
        <taxon>Geodermatophilales</taxon>
        <taxon>Geodermatophilaceae</taxon>
        <taxon>Geodermatophilus</taxon>
    </lineage>
</organism>
<evidence type="ECO:0000313" key="1">
    <source>
        <dbReference type="EMBL" id="SNS13329.1"/>
    </source>
</evidence>
<dbReference type="Proteomes" id="UP000198373">
    <property type="component" value="Unassembled WGS sequence"/>
</dbReference>
<dbReference type="RefSeq" id="WP_089304381.1">
    <property type="nucleotide sequence ID" value="NZ_FZOO01000002.1"/>
</dbReference>
<protein>
    <recommendedName>
        <fullName evidence="3">PLD-like domain-containing protein</fullName>
    </recommendedName>
</protein>
<dbReference type="SUPFAM" id="SSF56024">
    <property type="entry name" value="Phospholipase D/nuclease"/>
    <property type="match status" value="1"/>
</dbReference>
<dbReference type="Gene3D" id="3.30.870.10">
    <property type="entry name" value="Endonuclease Chain A"/>
    <property type="match status" value="1"/>
</dbReference>
<dbReference type="EMBL" id="FZOO01000002">
    <property type="protein sequence ID" value="SNS13329.1"/>
    <property type="molecule type" value="Genomic_DNA"/>
</dbReference>
<sequence length="319" mass="35559">MPTGQQLLHGVGVWPRLAATLTGAGRTGSSPAYVAVAYIGSTADTWLPLRKDDVLVCDASEEAVRLGLTSVDQLRRWHTTGVRLFSRDGLHAKAGVVGRRAFIGSANVSQRSAGDRDEETLVTSDSGVVTALRRYVQSLMTLPSLVLDDAALQRLAKLPVREPRWPGAARVAPAIPDGGRLWVIQWEEDNRRTRRELTQLTAVQQQHADELHRADYLQDLRFANPDELRPLRMGDILLFSNPDDDWTDPPAVIVEVLRPAHHQRAGIVYRMRGDLKQLRRNRVDAAIMAAQPGWRRRGFRTSVTPQARASIAALDWKRK</sequence>
<reference evidence="2" key="1">
    <citation type="submission" date="2017-06" db="EMBL/GenBank/DDBJ databases">
        <authorList>
            <person name="Varghese N."/>
            <person name="Submissions S."/>
        </authorList>
    </citation>
    <scope>NUCLEOTIDE SEQUENCE [LARGE SCALE GENOMIC DNA]</scope>
    <source>
        <strain evidence="2">DSM 46839</strain>
    </source>
</reference>
<accession>A0A239C086</accession>
<gene>
    <name evidence="1" type="ORF">SAMN06893096_102164</name>
</gene>
<evidence type="ECO:0000313" key="2">
    <source>
        <dbReference type="Proteomes" id="UP000198373"/>
    </source>
</evidence>
<name>A0A239C086_9ACTN</name>
<dbReference type="OrthoDB" id="7605423at2"/>
<proteinExistence type="predicted"/>
<evidence type="ECO:0008006" key="3">
    <source>
        <dbReference type="Google" id="ProtNLM"/>
    </source>
</evidence>
<keyword evidence="2" id="KW-1185">Reference proteome</keyword>
<dbReference type="AlphaFoldDB" id="A0A239C086"/>